<accession>A0AAE2US34</accession>
<dbReference type="PANTHER" id="PTHR11910">
    <property type="entry name" value="ATP SYNTHASE DELTA CHAIN"/>
    <property type="match status" value="1"/>
</dbReference>
<dbReference type="GO" id="GO:0005886">
    <property type="term" value="C:plasma membrane"/>
    <property type="evidence" value="ECO:0007669"/>
    <property type="project" value="UniProtKB-SubCell"/>
</dbReference>
<comment type="function">
    <text evidence="8">This protein is part of the stalk that links CF(0) to CF(1). It either transmits conformational changes from CF(0) to CF(1) or is implicated in proton conduction.</text>
</comment>
<keyword evidence="4 8" id="KW-0406">Ion transport</keyword>
<proteinExistence type="inferred from homology"/>
<keyword evidence="2 8" id="KW-0813">Transport</keyword>
<gene>
    <name evidence="8" type="primary">atpH</name>
    <name evidence="9" type="ORF">IEI95_027695</name>
</gene>
<comment type="subcellular location">
    <subcellularLocation>
        <location evidence="8">Cell membrane</location>
        <topology evidence="8">Peripheral membrane protein</topology>
    </subcellularLocation>
    <subcellularLocation>
        <location evidence="1">Membrane</location>
    </subcellularLocation>
</comment>
<dbReference type="InterPro" id="IPR020781">
    <property type="entry name" value="ATPase_OSCP/d_CS"/>
</dbReference>
<keyword evidence="5 8" id="KW-0472">Membrane</keyword>
<organism evidence="9 10">
    <name type="scientific">Agrobacterium vitis</name>
    <name type="common">Rhizobium vitis</name>
    <dbReference type="NCBI Taxonomy" id="373"/>
    <lineage>
        <taxon>Bacteria</taxon>
        <taxon>Pseudomonadati</taxon>
        <taxon>Pseudomonadota</taxon>
        <taxon>Alphaproteobacteria</taxon>
        <taxon>Hyphomicrobiales</taxon>
        <taxon>Rhizobiaceae</taxon>
        <taxon>Rhizobium/Agrobacterium group</taxon>
        <taxon>Agrobacterium</taxon>
    </lineage>
</organism>
<dbReference type="PRINTS" id="PR00125">
    <property type="entry name" value="ATPASEDELTA"/>
</dbReference>
<dbReference type="EMBL" id="JACXXJ020000005">
    <property type="protein sequence ID" value="MBF2717992.1"/>
    <property type="molecule type" value="Genomic_DNA"/>
</dbReference>
<evidence type="ECO:0000256" key="5">
    <source>
        <dbReference type="ARBA" id="ARBA00023136"/>
    </source>
</evidence>
<dbReference type="NCBIfam" id="NF004402">
    <property type="entry name" value="PRK05758.2-2"/>
    <property type="match status" value="1"/>
</dbReference>
<evidence type="ECO:0000256" key="4">
    <source>
        <dbReference type="ARBA" id="ARBA00023065"/>
    </source>
</evidence>
<evidence type="ECO:0000256" key="6">
    <source>
        <dbReference type="ARBA" id="ARBA00023196"/>
    </source>
</evidence>
<comment type="function">
    <text evidence="8">F(1)F(0) ATP synthase produces ATP from ADP in the presence of a proton or sodium gradient. F-type ATPases consist of two structural domains, F(1) containing the extramembraneous catalytic core and F(0) containing the membrane proton channel, linked together by a central stalk and a peripheral stalk. During catalysis, ATP synthesis in the catalytic domain of F(1) is coupled via a rotary mechanism of the central stalk subunits to proton translocation.</text>
</comment>
<name>A0AAE2US34_AGRVI</name>
<evidence type="ECO:0000256" key="2">
    <source>
        <dbReference type="ARBA" id="ARBA00022448"/>
    </source>
</evidence>
<protein>
    <recommendedName>
        <fullName evidence="8">ATP synthase subunit delta</fullName>
    </recommendedName>
    <alternativeName>
        <fullName evidence="8">ATP synthase F(1) sector subunit delta</fullName>
    </alternativeName>
    <alternativeName>
        <fullName evidence="8">F-type ATPase subunit delta</fullName>
        <shortName evidence="8">F-ATPase subunit delta</shortName>
    </alternativeName>
</protein>
<evidence type="ECO:0000256" key="1">
    <source>
        <dbReference type="ARBA" id="ARBA00004370"/>
    </source>
</evidence>
<dbReference type="AlphaFoldDB" id="A0AAE2US34"/>
<sequence>MPVADTSQPMSGQPVSAVAERYASSLFELAREAGSVDAVAGDLNRFQAMIDESVDLQRLVTSPAFTSEQQASAIAALCDKAEIGGLVGNFLKLVTANRRLFAVPGMIAAFRMIAARHRGELAADVTSAHALTPAQETELKEALKSATGKTVTMFVTVDPSLLGGLIVKIGSRQIDTSLRTKLSTLKLALKEVG</sequence>
<dbReference type="InterPro" id="IPR000711">
    <property type="entry name" value="ATPase_OSCP/dsu"/>
</dbReference>
<dbReference type="GO" id="GO:0045259">
    <property type="term" value="C:proton-transporting ATP synthase complex"/>
    <property type="evidence" value="ECO:0007669"/>
    <property type="project" value="UniProtKB-KW"/>
</dbReference>
<evidence type="ECO:0000256" key="8">
    <source>
        <dbReference type="HAMAP-Rule" id="MF_01416"/>
    </source>
</evidence>
<evidence type="ECO:0000256" key="7">
    <source>
        <dbReference type="ARBA" id="ARBA00023310"/>
    </source>
</evidence>
<keyword evidence="8" id="KW-1003">Cell membrane</keyword>
<comment type="caution">
    <text evidence="9">The sequence shown here is derived from an EMBL/GenBank/DDBJ whole genome shotgun (WGS) entry which is preliminary data.</text>
</comment>
<dbReference type="HAMAP" id="MF_01416">
    <property type="entry name" value="ATP_synth_delta_bact"/>
    <property type="match status" value="1"/>
</dbReference>
<dbReference type="Gene3D" id="1.10.520.20">
    <property type="entry name" value="N-terminal domain of the delta subunit of the F1F0-ATP synthase"/>
    <property type="match status" value="1"/>
</dbReference>
<evidence type="ECO:0000313" key="10">
    <source>
        <dbReference type="Proteomes" id="UP000655037"/>
    </source>
</evidence>
<dbReference type="GO" id="GO:0046933">
    <property type="term" value="F:proton-transporting ATP synthase activity, rotational mechanism"/>
    <property type="evidence" value="ECO:0007669"/>
    <property type="project" value="UniProtKB-UniRule"/>
</dbReference>
<keyword evidence="7 8" id="KW-0066">ATP synthesis</keyword>
<keyword evidence="6 8" id="KW-0139">CF(1)</keyword>
<dbReference type="NCBIfam" id="NF004406">
    <property type="entry name" value="PRK05758.3-2"/>
    <property type="match status" value="1"/>
</dbReference>
<comment type="similarity">
    <text evidence="8">Belongs to the ATPase delta chain family.</text>
</comment>
<evidence type="ECO:0000256" key="3">
    <source>
        <dbReference type="ARBA" id="ARBA00022781"/>
    </source>
</evidence>
<dbReference type="NCBIfam" id="TIGR01145">
    <property type="entry name" value="ATP_synt_delta"/>
    <property type="match status" value="1"/>
</dbReference>
<dbReference type="RefSeq" id="WP_194417249.1">
    <property type="nucleotide sequence ID" value="NZ_JACXXJ020000005.1"/>
</dbReference>
<keyword evidence="3 8" id="KW-0375">Hydrogen ion transport</keyword>
<dbReference type="Proteomes" id="UP000655037">
    <property type="component" value="Unassembled WGS sequence"/>
</dbReference>
<dbReference type="PROSITE" id="PS00389">
    <property type="entry name" value="ATPASE_DELTA"/>
    <property type="match status" value="1"/>
</dbReference>
<dbReference type="InterPro" id="IPR026015">
    <property type="entry name" value="ATP_synth_OSCP/delta_N_sf"/>
</dbReference>
<dbReference type="Pfam" id="PF00213">
    <property type="entry name" value="OSCP"/>
    <property type="match status" value="1"/>
</dbReference>
<dbReference type="SUPFAM" id="SSF47928">
    <property type="entry name" value="N-terminal domain of the delta subunit of the F1F0-ATP synthase"/>
    <property type="match status" value="1"/>
</dbReference>
<evidence type="ECO:0000313" key="9">
    <source>
        <dbReference type="EMBL" id="MBF2717992.1"/>
    </source>
</evidence>
<reference evidence="9" key="1">
    <citation type="submission" date="2020-11" db="EMBL/GenBank/DDBJ databases">
        <title>Agrobacterium vitis strain K377 genome.</title>
        <authorList>
            <person name="Xi H."/>
        </authorList>
    </citation>
    <scope>NUCLEOTIDE SEQUENCE</scope>
    <source>
        <strain evidence="9">K377</strain>
    </source>
</reference>